<organism evidence="2 3">
    <name type="scientific">Coprinopsis marcescibilis</name>
    <name type="common">Agaric fungus</name>
    <name type="synonym">Psathyrella marcescibilis</name>
    <dbReference type="NCBI Taxonomy" id="230819"/>
    <lineage>
        <taxon>Eukaryota</taxon>
        <taxon>Fungi</taxon>
        <taxon>Dikarya</taxon>
        <taxon>Basidiomycota</taxon>
        <taxon>Agaricomycotina</taxon>
        <taxon>Agaricomycetes</taxon>
        <taxon>Agaricomycetidae</taxon>
        <taxon>Agaricales</taxon>
        <taxon>Agaricineae</taxon>
        <taxon>Psathyrellaceae</taxon>
        <taxon>Coprinopsis</taxon>
    </lineage>
</organism>
<feature type="transmembrane region" description="Helical" evidence="1">
    <location>
        <begin position="107"/>
        <end position="126"/>
    </location>
</feature>
<keyword evidence="1" id="KW-0472">Membrane</keyword>
<protein>
    <submittedName>
        <fullName evidence="2">Uncharacterized protein</fullName>
    </submittedName>
</protein>
<feature type="transmembrane region" description="Helical" evidence="1">
    <location>
        <begin position="82"/>
        <end position="100"/>
    </location>
</feature>
<feature type="transmembrane region" description="Helical" evidence="1">
    <location>
        <begin position="146"/>
        <end position="164"/>
    </location>
</feature>
<accession>A0A5C3KVV1</accession>
<keyword evidence="1" id="KW-0812">Transmembrane</keyword>
<dbReference type="AlphaFoldDB" id="A0A5C3KVV1"/>
<feature type="non-terminal residue" evidence="2">
    <location>
        <position position="1"/>
    </location>
</feature>
<gene>
    <name evidence="2" type="ORF">FA15DRAFT_592615</name>
</gene>
<evidence type="ECO:0000313" key="3">
    <source>
        <dbReference type="Proteomes" id="UP000307440"/>
    </source>
</evidence>
<dbReference type="STRING" id="230819.A0A5C3KVV1"/>
<dbReference type="EMBL" id="ML210202">
    <property type="protein sequence ID" value="TFK24340.1"/>
    <property type="molecule type" value="Genomic_DNA"/>
</dbReference>
<feature type="transmembrane region" description="Helical" evidence="1">
    <location>
        <begin position="29"/>
        <end position="46"/>
    </location>
</feature>
<evidence type="ECO:0000313" key="2">
    <source>
        <dbReference type="EMBL" id="TFK24340.1"/>
    </source>
</evidence>
<feature type="transmembrane region" description="Helical" evidence="1">
    <location>
        <begin position="184"/>
        <end position="207"/>
    </location>
</feature>
<evidence type="ECO:0000256" key="1">
    <source>
        <dbReference type="SAM" id="Phobius"/>
    </source>
</evidence>
<reference evidence="2 3" key="1">
    <citation type="journal article" date="2019" name="Nat. Ecol. Evol.">
        <title>Megaphylogeny resolves global patterns of mushroom evolution.</title>
        <authorList>
            <person name="Varga T."/>
            <person name="Krizsan K."/>
            <person name="Foldi C."/>
            <person name="Dima B."/>
            <person name="Sanchez-Garcia M."/>
            <person name="Sanchez-Ramirez S."/>
            <person name="Szollosi G.J."/>
            <person name="Szarkandi J.G."/>
            <person name="Papp V."/>
            <person name="Albert L."/>
            <person name="Andreopoulos W."/>
            <person name="Angelini C."/>
            <person name="Antonin V."/>
            <person name="Barry K.W."/>
            <person name="Bougher N.L."/>
            <person name="Buchanan P."/>
            <person name="Buyck B."/>
            <person name="Bense V."/>
            <person name="Catcheside P."/>
            <person name="Chovatia M."/>
            <person name="Cooper J."/>
            <person name="Damon W."/>
            <person name="Desjardin D."/>
            <person name="Finy P."/>
            <person name="Geml J."/>
            <person name="Haridas S."/>
            <person name="Hughes K."/>
            <person name="Justo A."/>
            <person name="Karasinski D."/>
            <person name="Kautmanova I."/>
            <person name="Kiss B."/>
            <person name="Kocsube S."/>
            <person name="Kotiranta H."/>
            <person name="LaButti K.M."/>
            <person name="Lechner B.E."/>
            <person name="Liimatainen K."/>
            <person name="Lipzen A."/>
            <person name="Lukacs Z."/>
            <person name="Mihaltcheva S."/>
            <person name="Morgado L.N."/>
            <person name="Niskanen T."/>
            <person name="Noordeloos M.E."/>
            <person name="Ohm R.A."/>
            <person name="Ortiz-Santana B."/>
            <person name="Ovrebo C."/>
            <person name="Racz N."/>
            <person name="Riley R."/>
            <person name="Savchenko A."/>
            <person name="Shiryaev A."/>
            <person name="Soop K."/>
            <person name="Spirin V."/>
            <person name="Szebenyi C."/>
            <person name="Tomsovsky M."/>
            <person name="Tulloss R.E."/>
            <person name="Uehling J."/>
            <person name="Grigoriev I.V."/>
            <person name="Vagvolgyi C."/>
            <person name="Papp T."/>
            <person name="Martin F.M."/>
            <person name="Miettinen O."/>
            <person name="Hibbett D.S."/>
            <person name="Nagy L.G."/>
        </authorList>
    </citation>
    <scope>NUCLEOTIDE SEQUENCE [LARGE SCALE GENOMIC DNA]</scope>
    <source>
        <strain evidence="2 3">CBS 121175</strain>
    </source>
</reference>
<proteinExistence type="predicted"/>
<dbReference type="OrthoDB" id="3351617at2759"/>
<keyword evidence="1" id="KW-1133">Transmembrane helix</keyword>
<name>A0A5C3KVV1_COPMA</name>
<keyword evidence="3" id="KW-1185">Reference proteome</keyword>
<dbReference type="Proteomes" id="UP000307440">
    <property type="component" value="Unassembled WGS sequence"/>
</dbReference>
<feature type="transmembrane region" description="Helical" evidence="1">
    <location>
        <begin position="227"/>
        <end position="250"/>
    </location>
</feature>
<sequence length="296" mass="32093">LGVSMVLAISSVIAFYETPREKRKGRTPYIIISVVIFLLYAASVVLDGYTDFEVLFRAGSPETFHVTYAEAAANEVATANRAIVACVVFVGDALLLYRCYIIWGDTWWVSLLPGAIYIASVATGILRLVPSSQAVVTHQTITMESIALVLSAIMNITVTSLISFKLLQSRRRLGLVLPKSSLQVYAGAVAMILESALPLSIFGTIYAFLILTSNIIRPGNSFPVGQVVGQCVFGALFYGFSALAPQIIIFRVTAGRSWVRDPVAARNRDSDTNISRGLEFKKPDVSAIDRGSNSDV</sequence>